<feature type="transmembrane region" description="Helical" evidence="1">
    <location>
        <begin position="155"/>
        <end position="176"/>
    </location>
</feature>
<gene>
    <name evidence="2" type="ORF">ACFOZ1_11910</name>
</gene>
<dbReference type="EMBL" id="JBHSDV010000003">
    <property type="protein sequence ID" value="MFC4388505.1"/>
    <property type="molecule type" value="Genomic_DNA"/>
</dbReference>
<reference evidence="3" key="1">
    <citation type="journal article" date="2019" name="Int. J. Syst. Evol. Microbiol.">
        <title>The Global Catalogue of Microorganisms (GCM) 10K type strain sequencing project: providing services to taxonomists for standard genome sequencing and annotation.</title>
        <authorList>
            <consortium name="The Broad Institute Genomics Platform"/>
            <consortium name="The Broad Institute Genome Sequencing Center for Infectious Disease"/>
            <person name="Wu L."/>
            <person name="Ma J."/>
        </authorList>
    </citation>
    <scope>NUCLEOTIDE SEQUENCE [LARGE SCALE GENOMIC DNA]</scope>
    <source>
        <strain evidence="3">KACC 14058</strain>
    </source>
</reference>
<evidence type="ECO:0000313" key="3">
    <source>
        <dbReference type="Proteomes" id="UP001595880"/>
    </source>
</evidence>
<feature type="transmembrane region" description="Helical" evidence="1">
    <location>
        <begin position="76"/>
        <end position="95"/>
    </location>
</feature>
<evidence type="ECO:0000313" key="2">
    <source>
        <dbReference type="EMBL" id="MFC4388505.1"/>
    </source>
</evidence>
<dbReference type="RefSeq" id="WP_390199562.1">
    <property type="nucleotide sequence ID" value="NZ_JBHSDV010000003.1"/>
</dbReference>
<keyword evidence="1" id="KW-0472">Membrane</keyword>
<dbReference type="Proteomes" id="UP001595880">
    <property type="component" value="Unassembled WGS sequence"/>
</dbReference>
<proteinExistence type="predicted"/>
<evidence type="ECO:0008006" key="4">
    <source>
        <dbReference type="Google" id="ProtNLM"/>
    </source>
</evidence>
<keyword evidence="1" id="KW-0812">Transmembrane</keyword>
<organism evidence="2 3">
    <name type="scientific">Gracilibacillus marinus</name>
    <dbReference type="NCBI Taxonomy" id="630535"/>
    <lineage>
        <taxon>Bacteria</taxon>
        <taxon>Bacillati</taxon>
        <taxon>Bacillota</taxon>
        <taxon>Bacilli</taxon>
        <taxon>Bacillales</taxon>
        <taxon>Bacillaceae</taxon>
        <taxon>Gracilibacillus</taxon>
    </lineage>
</organism>
<protein>
    <recommendedName>
        <fullName evidence="4">DUF3667 domain-containing protein</fullName>
    </recommendedName>
</protein>
<comment type="caution">
    <text evidence="2">The sequence shown here is derived from an EMBL/GenBank/DDBJ whole genome shotgun (WGS) entry which is preliminary data.</text>
</comment>
<sequence length="177" mass="21067">MDAERKKVIINEIKYWKDHRLLPTHYCDFLLALYTEGQGDEEIEERTKSPYYLFFYFFNTLTLFITLLTINLYESLIIQALSIVFVIIINVVFIMIFKKNVNLRDDYAVMILFVNFLFATSLMLMQYIIIPIITYSWILLNSVCWIVFGKWKKQFFLQAAGVFVLIIGIILIGFYYL</sequence>
<name>A0ABV8VY16_9BACI</name>
<accession>A0ABV8VY16</accession>
<feature type="transmembrane region" description="Helical" evidence="1">
    <location>
        <begin position="51"/>
        <end position="70"/>
    </location>
</feature>
<evidence type="ECO:0000256" key="1">
    <source>
        <dbReference type="SAM" id="Phobius"/>
    </source>
</evidence>
<keyword evidence="1" id="KW-1133">Transmembrane helix</keyword>
<keyword evidence="3" id="KW-1185">Reference proteome</keyword>